<evidence type="ECO:0000256" key="5">
    <source>
        <dbReference type="PIRSR" id="PIRSR001430-2"/>
    </source>
</evidence>
<evidence type="ECO:0000259" key="7">
    <source>
        <dbReference type="Pfam" id="PF01416"/>
    </source>
</evidence>
<dbReference type="InterPro" id="IPR020094">
    <property type="entry name" value="TruA/RsuA/RluB/E/F_N"/>
</dbReference>
<dbReference type="EC" id="5.4.99.12" evidence="6"/>
<dbReference type="Proteomes" id="UP001472866">
    <property type="component" value="Chromosome 13"/>
</dbReference>
<evidence type="ECO:0000256" key="4">
    <source>
        <dbReference type="PIRSR" id="PIRSR001430-1"/>
    </source>
</evidence>
<proteinExistence type="inferred from homology"/>
<sequence length="235" mass="26735">MRALCVSLNTGGDHKVLRMRAASRTDAGVHAHGQVVEFYSSREVLAGTAEATRMLHSLNSLLPKTVRCAWVSGVPDSFHVIQDVSLKQYNYYLSFHSRCEDPFERDTRHQISRTKFGLARSREALERMSEAAKLMEGTHDFYAFSNKANDGTERDPVRTVERCECRLDSRGIVVVCRGKGFLYRQVRHMVGAMLWHARGKISLQDLEDALRDGESFVREGRRRWQPAPANGLHLM</sequence>
<protein>
    <recommendedName>
        <fullName evidence="6">tRNA pseudouridine synthase</fullName>
        <ecNumber evidence="6">5.4.99.12</ecNumber>
    </recommendedName>
</protein>
<dbReference type="InterPro" id="IPR001406">
    <property type="entry name" value="PsdUridine_synth_TruA"/>
</dbReference>
<comment type="similarity">
    <text evidence="1 6">Belongs to the tRNA pseudouridine synthase TruA family.</text>
</comment>
<feature type="active site" description="Nucleophile" evidence="4">
    <location>
        <position position="26"/>
    </location>
</feature>
<dbReference type="EMBL" id="CP151513">
    <property type="protein sequence ID" value="WZN65821.1"/>
    <property type="molecule type" value="Genomic_DNA"/>
</dbReference>
<evidence type="ECO:0000256" key="6">
    <source>
        <dbReference type="RuleBase" id="RU003792"/>
    </source>
</evidence>
<dbReference type="Gene3D" id="3.30.70.580">
    <property type="entry name" value="Pseudouridine synthase I, catalytic domain, N-terminal subdomain"/>
    <property type="match status" value="1"/>
</dbReference>
<dbReference type="PIRSF" id="PIRSF001430">
    <property type="entry name" value="tRNA_psdUrid_synth"/>
    <property type="match status" value="1"/>
</dbReference>
<name>A0AAX4PIZ8_9CHLO</name>
<dbReference type="GO" id="GO:0003723">
    <property type="term" value="F:RNA binding"/>
    <property type="evidence" value="ECO:0007669"/>
    <property type="project" value="InterPro"/>
</dbReference>
<dbReference type="GO" id="GO:0031119">
    <property type="term" value="P:tRNA pseudouridine synthesis"/>
    <property type="evidence" value="ECO:0007669"/>
    <property type="project" value="TreeGrafter"/>
</dbReference>
<evidence type="ECO:0000313" key="9">
    <source>
        <dbReference type="Proteomes" id="UP001472866"/>
    </source>
</evidence>
<dbReference type="SUPFAM" id="SSF55120">
    <property type="entry name" value="Pseudouridine synthase"/>
    <property type="match status" value="1"/>
</dbReference>
<keyword evidence="3 6" id="KW-0413">Isomerase</keyword>
<feature type="binding site" evidence="5">
    <location>
        <position position="89"/>
    </location>
    <ligand>
        <name>substrate</name>
    </ligand>
</feature>
<evidence type="ECO:0000256" key="3">
    <source>
        <dbReference type="ARBA" id="ARBA00023235"/>
    </source>
</evidence>
<dbReference type="PANTHER" id="PTHR11142">
    <property type="entry name" value="PSEUDOURIDYLATE SYNTHASE"/>
    <property type="match status" value="1"/>
</dbReference>
<gene>
    <name evidence="8" type="ORF">HKI87_13g73830</name>
</gene>
<dbReference type="InterPro" id="IPR020095">
    <property type="entry name" value="PsdUridine_synth_TruA_C"/>
</dbReference>
<dbReference type="InterPro" id="IPR020103">
    <property type="entry name" value="PsdUridine_synth_cat_dom_sf"/>
</dbReference>
<dbReference type="PANTHER" id="PTHR11142:SF0">
    <property type="entry name" value="TRNA PSEUDOURIDINE SYNTHASE-LIKE 1"/>
    <property type="match status" value="1"/>
</dbReference>
<dbReference type="GO" id="GO:0160147">
    <property type="term" value="F:tRNA pseudouridine(38-40) synthase activity"/>
    <property type="evidence" value="ECO:0007669"/>
    <property type="project" value="UniProtKB-EC"/>
</dbReference>
<accession>A0AAX4PIZ8</accession>
<keyword evidence="2 6" id="KW-0819">tRNA processing</keyword>
<evidence type="ECO:0000256" key="2">
    <source>
        <dbReference type="ARBA" id="ARBA00022694"/>
    </source>
</evidence>
<reference evidence="8 9" key="1">
    <citation type="submission" date="2024-03" db="EMBL/GenBank/DDBJ databases">
        <title>Complete genome sequence of the green alga Chloropicon roscoffensis RCC1871.</title>
        <authorList>
            <person name="Lemieux C."/>
            <person name="Pombert J.-F."/>
            <person name="Otis C."/>
            <person name="Turmel M."/>
        </authorList>
    </citation>
    <scope>NUCLEOTIDE SEQUENCE [LARGE SCALE GENOMIC DNA]</scope>
    <source>
        <strain evidence="8 9">RCC1871</strain>
    </source>
</reference>
<evidence type="ECO:0000256" key="1">
    <source>
        <dbReference type="ARBA" id="ARBA00009375"/>
    </source>
</evidence>
<organism evidence="8 9">
    <name type="scientific">Chloropicon roscoffensis</name>
    <dbReference type="NCBI Taxonomy" id="1461544"/>
    <lineage>
        <taxon>Eukaryota</taxon>
        <taxon>Viridiplantae</taxon>
        <taxon>Chlorophyta</taxon>
        <taxon>Chloropicophyceae</taxon>
        <taxon>Chloropicales</taxon>
        <taxon>Chloropicaceae</taxon>
        <taxon>Chloropicon</taxon>
    </lineage>
</organism>
<dbReference type="InterPro" id="IPR020097">
    <property type="entry name" value="PsdUridine_synth_TruA_a/b_dom"/>
</dbReference>
<dbReference type="AlphaFoldDB" id="A0AAX4PIZ8"/>
<dbReference type="Pfam" id="PF01416">
    <property type="entry name" value="PseudoU_synth_1"/>
    <property type="match status" value="1"/>
</dbReference>
<comment type="catalytic activity">
    <reaction evidence="6">
        <text>uridine(38/39/40) in tRNA = pseudouridine(38/39/40) in tRNA</text>
        <dbReference type="Rhea" id="RHEA:22376"/>
        <dbReference type="Rhea" id="RHEA-COMP:10085"/>
        <dbReference type="Rhea" id="RHEA-COMP:10087"/>
        <dbReference type="ChEBI" id="CHEBI:65314"/>
        <dbReference type="ChEBI" id="CHEBI:65315"/>
        <dbReference type="EC" id="5.4.99.12"/>
    </reaction>
</comment>
<evidence type="ECO:0000313" key="8">
    <source>
        <dbReference type="EMBL" id="WZN65821.1"/>
    </source>
</evidence>
<keyword evidence="9" id="KW-1185">Reference proteome</keyword>
<dbReference type="Gene3D" id="3.30.70.660">
    <property type="entry name" value="Pseudouridine synthase I, catalytic domain, C-terminal subdomain"/>
    <property type="match status" value="1"/>
</dbReference>
<feature type="domain" description="Pseudouridine synthase I TruA alpha/beta" evidence="7">
    <location>
        <begin position="131"/>
        <end position="214"/>
    </location>
</feature>